<evidence type="ECO:0000313" key="11">
    <source>
        <dbReference type="EMBL" id="KAK0384188.1"/>
    </source>
</evidence>
<keyword evidence="12" id="KW-1185">Reference proteome</keyword>
<dbReference type="GO" id="GO:0016592">
    <property type="term" value="C:mediator complex"/>
    <property type="evidence" value="ECO:0007669"/>
    <property type="project" value="InterPro"/>
</dbReference>
<keyword evidence="4 9" id="KW-0805">Transcription regulation</keyword>
<dbReference type="AlphaFoldDB" id="A0AA39GBC4"/>
<evidence type="ECO:0000313" key="12">
    <source>
        <dbReference type="Proteomes" id="UP001175261"/>
    </source>
</evidence>
<gene>
    <name evidence="9" type="primary">MED8</name>
    <name evidence="11" type="ORF">NLU13_8276</name>
</gene>
<accession>A0AA39GBC4</accession>
<feature type="compositionally biased region" description="Acidic residues" evidence="10">
    <location>
        <begin position="174"/>
        <end position="192"/>
    </location>
</feature>
<evidence type="ECO:0000256" key="8">
    <source>
        <dbReference type="ARBA" id="ARBA00031261"/>
    </source>
</evidence>
<dbReference type="GO" id="GO:0070847">
    <property type="term" value="C:core mediator complex"/>
    <property type="evidence" value="ECO:0007669"/>
    <property type="project" value="TreeGrafter"/>
</dbReference>
<evidence type="ECO:0000256" key="4">
    <source>
        <dbReference type="ARBA" id="ARBA00023015"/>
    </source>
</evidence>
<dbReference type="EMBL" id="JAPDFR010000008">
    <property type="protein sequence ID" value="KAK0384188.1"/>
    <property type="molecule type" value="Genomic_DNA"/>
</dbReference>
<organism evidence="11 12">
    <name type="scientific">Sarocladium strictum</name>
    <name type="common">Black bundle disease fungus</name>
    <name type="synonym">Acremonium strictum</name>
    <dbReference type="NCBI Taxonomy" id="5046"/>
    <lineage>
        <taxon>Eukaryota</taxon>
        <taxon>Fungi</taxon>
        <taxon>Dikarya</taxon>
        <taxon>Ascomycota</taxon>
        <taxon>Pezizomycotina</taxon>
        <taxon>Sordariomycetes</taxon>
        <taxon>Hypocreomycetidae</taxon>
        <taxon>Hypocreales</taxon>
        <taxon>Sarocladiaceae</taxon>
        <taxon>Sarocladium</taxon>
    </lineage>
</organism>
<comment type="subunit">
    <text evidence="9">Component of the Mediator complex.</text>
</comment>
<evidence type="ECO:0000256" key="10">
    <source>
        <dbReference type="SAM" id="MobiDB-lite"/>
    </source>
</evidence>
<dbReference type="GO" id="GO:0006357">
    <property type="term" value="P:regulation of transcription by RNA polymerase II"/>
    <property type="evidence" value="ECO:0007669"/>
    <property type="project" value="InterPro"/>
</dbReference>
<dbReference type="GO" id="GO:0000978">
    <property type="term" value="F:RNA polymerase II cis-regulatory region sequence-specific DNA binding"/>
    <property type="evidence" value="ECO:0007669"/>
    <property type="project" value="TreeGrafter"/>
</dbReference>
<sequence length="266" mass="29556">MATLGLDDDELKSVEQTLSRLVQLSSSIQSLKTDVLRSNPLPHPSSMQNSAQILQRNLQVVLDSVTDNADLFSRIAVHPSPNYPGRTQENVLGQLLRKKLEPDVADLVEEGREAAALATPEGIAALQDVWNELREWTVDRIATYVREEAGDVYTKEERELGVENVRTGLRRDLEESDEEDEDEEDEDEDDESGEKMATDATAVQGGAKTKQENVTRGPEPETILWFAARGDFDVPPQVEFQRKDGPYRGLQGVSVPPDRMEGVGQS</sequence>
<evidence type="ECO:0000256" key="9">
    <source>
        <dbReference type="RuleBase" id="RU364144"/>
    </source>
</evidence>
<protein>
    <recommendedName>
        <fullName evidence="3 9">Mediator of RNA polymerase II transcription subunit 8</fullName>
    </recommendedName>
    <alternativeName>
        <fullName evidence="8 9">Mediator complex subunit 8</fullName>
    </alternativeName>
</protein>
<comment type="similarity">
    <text evidence="2 9">Belongs to the Mediator complex subunit 8 family.</text>
</comment>
<evidence type="ECO:0000256" key="6">
    <source>
        <dbReference type="ARBA" id="ARBA00023163"/>
    </source>
</evidence>
<comment type="subcellular location">
    <subcellularLocation>
        <location evidence="1 9">Nucleus</location>
    </subcellularLocation>
</comment>
<dbReference type="Gene3D" id="6.10.250.2610">
    <property type="match status" value="1"/>
</dbReference>
<evidence type="ECO:0000256" key="1">
    <source>
        <dbReference type="ARBA" id="ARBA00004123"/>
    </source>
</evidence>
<dbReference type="Gene3D" id="1.20.58.1710">
    <property type="match status" value="1"/>
</dbReference>
<reference evidence="11" key="1">
    <citation type="submission" date="2022-10" db="EMBL/GenBank/DDBJ databases">
        <title>Determination and structural analysis of whole genome sequence of Sarocladium strictum F4-1.</title>
        <authorList>
            <person name="Hu L."/>
            <person name="Jiang Y."/>
        </authorList>
    </citation>
    <scope>NUCLEOTIDE SEQUENCE</scope>
    <source>
        <strain evidence="11">F4-1</strain>
    </source>
</reference>
<evidence type="ECO:0000256" key="2">
    <source>
        <dbReference type="ARBA" id="ARBA00005716"/>
    </source>
</evidence>
<dbReference type="GO" id="GO:0003712">
    <property type="term" value="F:transcription coregulator activity"/>
    <property type="evidence" value="ECO:0007669"/>
    <property type="project" value="InterPro"/>
</dbReference>
<evidence type="ECO:0000256" key="3">
    <source>
        <dbReference type="ARBA" id="ARBA00020637"/>
    </source>
</evidence>
<keyword evidence="7 9" id="KW-0539">Nucleus</keyword>
<dbReference type="Pfam" id="PF10232">
    <property type="entry name" value="Med8"/>
    <property type="match status" value="1"/>
</dbReference>
<dbReference type="PANTHER" id="PTHR13074">
    <property type="entry name" value="MEDIATOR OF RNA POLYMERASE II TRANSCRIPTION SUBUNIT 8"/>
    <property type="match status" value="1"/>
</dbReference>
<feature type="region of interest" description="Disordered" evidence="10">
    <location>
        <begin position="166"/>
        <end position="221"/>
    </location>
</feature>
<proteinExistence type="inferred from homology"/>
<name>A0AA39GBC4_SARSR</name>
<comment type="function">
    <text evidence="9">Component of the Mediator complex, a coactivator involved in the regulated transcription of nearly all RNA polymerase II-dependent genes. Mediator functions as a bridge to convey information from gene-specific regulatory proteins to the basal RNA polymerase II transcription machinery. Mediator is recruited to promoters by direct interactions with regulatory proteins and serves as a scaffold for the assembly of a functional preinitiation complex with RNA polymerase II and the general transcription factors.</text>
</comment>
<dbReference type="Proteomes" id="UP001175261">
    <property type="component" value="Unassembled WGS sequence"/>
</dbReference>
<keyword evidence="5 9" id="KW-0010">Activator</keyword>
<dbReference type="PANTHER" id="PTHR13074:SF9">
    <property type="entry name" value="MEDIATOR OF RNA POLYMERASE II TRANSCRIPTION SUBUNIT 8"/>
    <property type="match status" value="1"/>
</dbReference>
<evidence type="ECO:0000256" key="7">
    <source>
        <dbReference type="ARBA" id="ARBA00023242"/>
    </source>
</evidence>
<evidence type="ECO:0000256" key="5">
    <source>
        <dbReference type="ARBA" id="ARBA00023159"/>
    </source>
</evidence>
<comment type="caution">
    <text evidence="11">The sequence shown here is derived from an EMBL/GenBank/DDBJ whole genome shotgun (WGS) entry which is preliminary data.</text>
</comment>
<feature type="region of interest" description="Disordered" evidence="10">
    <location>
        <begin position="237"/>
        <end position="266"/>
    </location>
</feature>
<keyword evidence="6 9" id="KW-0804">Transcription</keyword>
<dbReference type="InterPro" id="IPR019364">
    <property type="entry name" value="Mediatior_Med8_fun/met"/>
</dbReference>